<dbReference type="AlphaFoldDB" id="A0A2Z4FM36"/>
<name>A0A2Z4FM36_9DELT</name>
<organism evidence="7 8">
    <name type="scientific">Bradymonas sediminis</name>
    <dbReference type="NCBI Taxonomy" id="1548548"/>
    <lineage>
        <taxon>Bacteria</taxon>
        <taxon>Deltaproteobacteria</taxon>
        <taxon>Bradymonadales</taxon>
        <taxon>Bradymonadaceae</taxon>
        <taxon>Bradymonas</taxon>
    </lineage>
</organism>
<dbReference type="InterPro" id="IPR005805">
    <property type="entry name" value="Rieske_Fe-S_prot_C"/>
</dbReference>
<evidence type="ECO:0000313" key="7">
    <source>
        <dbReference type="EMBL" id="AWV90067.1"/>
    </source>
</evidence>
<dbReference type="InterPro" id="IPR006311">
    <property type="entry name" value="TAT_signal"/>
</dbReference>
<dbReference type="Gene3D" id="2.102.10.10">
    <property type="entry name" value="Rieske [2Fe-2S] iron-sulphur domain"/>
    <property type="match status" value="1"/>
</dbReference>
<evidence type="ECO:0000256" key="1">
    <source>
        <dbReference type="ARBA" id="ARBA00022714"/>
    </source>
</evidence>
<evidence type="ECO:0000256" key="2">
    <source>
        <dbReference type="ARBA" id="ARBA00022723"/>
    </source>
</evidence>
<dbReference type="InterPro" id="IPR019546">
    <property type="entry name" value="TAT_signal_bac_arc"/>
</dbReference>
<evidence type="ECO:0000256" key="3">
    <source>
        <dbReference type="ARBA" id="ARBA00023004"/>
    </source>
</evidence>
<dbReference type="GO" id="GO:0046872">
    <property type="term" value="F:metal ion binding"/>
    <property type="evidence" value="ECO:0007669"/>
    <property type="project" value="UniProtKB-KW"/>
</dbReference>
<sequence length="145" mass="15500">MSANELTRRAFMKAACLGAIGSALVGCAGVPRYLLQPEAAAETVSVPISAFGDDEHLVLVPPNGRKTFLITREGDEYIAVELSCTHRGCGLQVRSDELHCPCHGSRFTPRGEVLQGPAQVPLKMINVTRQGDMLLLGKNDVLSIG</sequence>
<evidence type="ECO:0000256" key="4">
    <source>
        <dbReference type="ARBA" id="ARBA00023014"/>
    </source>
</evidence>
<gene>
    <name evidence="7" type="ORF">DN745_12270</name>
</gene>
<dbReference type="GO" id="GO:0051537">
    <property type="term" value="F:2 iron, 2 sulfur cluster binding"/>
    <property type="evidence" value="ECO:0007669"/>
    <property type="project" value="UniProtKB-KW"/>
</dbReference>
<dbReference type="InterPro" id="IPR014349">
    <property type="entry name" value="Rieske_Fe-S_prot"/>
</dbReference>
<keyword evidence="2" id="KW-0479">Metal-binding</keyword>
<dbReference type="Proteomes" id="UP000249799">
    <property type="component" value="Chromosome"/>
</dbReference>
<keyword evidence="3" id="KW-0408">Iron</keyword>
<dbReference type="NCBIfam" id="TIGR01409">
    <property type="entry name" value="TAT_signal_seq"/>
    <property type="match status" value="1"/>
</dbReference>
<proteinExistence type="predicted"/>
<dbReference type="OrthoDB" id="9767869at2"/>
<dbReference type="GO" id="GO:0016020">
    <property type="term" value="C:membrane"/>
    <property type="evidence" value="ECO:0007669"/>
    <property type="project" value="InterPro"/>
</dbReference>
<evidence type="ECO:0000256" key="5">
    <source>
        <dbReference type="ARBA" id="ARBA00023157"/>
    </source>
</evidence>
<dbReference type="SUPFAM" id="SSF50022">
    <property type="entry name" value="ISP domain"/>
    <property type="match status" value="1"/>
</dbReference>
<comment type="cofactor">
    <cofactor evidence="6">
        <name>[2Fe-2S] cluster</name>
        <dbReference type="ChEBI" id="CHEBI:190135"/>
    </cofactor>
</comment>
<dbReference type="Pfam" id="PF00355">
    <property type="entry name" value="Rieske"/>
    <property type="match status" value="1"/>
</dbReference>
<keyword evidence="5" id="KW-1015">Disulfide bond</keyword>
<keyword evidence="1" id="KW-0001">2Fe-2S</keyword>
<dbReference type="PROSITE" id="PS51318">
    <property type="entry name" value="TAT"/>
    <property type="match status" value="1"/>
</dbReference>
<keyword evidence="4" id="KW-0411">Iron-sulfur</keyword>
<evidence type="ECO:0000256" key="6">
    <source>
        <dbReference type="ARBA" id="ARBA00034078"/>
    </source>
</evidence>
<reference evidence="7 8" key="1">
    <citation type="submission" date="2018-06" db="EMBL/GenBank/DDBJ databases">
        <title>Lujinxingia sediminis gen. nov. sp. nov., a new facultative anaerobic member of the class Deltaproteobacteria, and proposal of Lujinxingaceae fam. nov.</title>
        <authorList>
            <person name="Guo L.-Y."/>
            <person name="Li C.-M."/>
            <person name="Wang S."/>
            <person name="Du Z.-J."/>
        </authorList>
    </citation>
    <scope>NUCLEOTIDE SEQUENCE [LARGE SCALE GENOMIC DNA]</scope>
    <source>
        <strain evidence="7 8">FA350</strain>
    </source>
</reference>
<dbReference type="PRINTS" id="PR00162">
    <property type="entry name" value="RIESKE"/>
</dbReference>
<accession>A0A2Z4FM36</accession>
<dbReference type="InterPro" id="IPR036922">
    <property type="entry name" value="Rieske_2Fe-2S_sf"/>
</dbReference>
<dbReference type="KEGG" id="bsed:DN745_12270"/>
<dbReference type="InterPro" id="IPR017941">
    <property type="entry name" value="Rieske_2Fe-2S"/>
</dbReference>
<dbReference type="RefSeq" id="WP_111335233.1">
    <property type="nucleotide sequence ID" value="NZ_CP030032.1"/>
</dbReference>
<dbReference type="PROSITE" id="PS51296">
    <property type="entry name" value="RIESKE"/>
    <property type="match status" value="1"/>
</dbReference>
<protein>
    <submittedName>
        <fullName evidence="7">Uncharacterized protein</fullName>
    </submittedName>
</protein>
<dbReference type="EMBL" id="CP030032">
    <property type="protein sequence ID" value="AWV90067.1"/>
    <property type="molecule type" value="Genomic_DNA"/>
</dbReference>
<evidence type="ECO:0000313" key="8">
    <source>
        <dbReference type="Proteomes" id="UP000249799"/>
    </source>
</evidence>
<dbReference type="CDD" id="cd03467">
    <property type="entry name" value="Rieske"/>
    <property type="match status" value="1"/>
</dbReference>
<dbReference type="PANTHER" id="PTHR10134">
    <property type="entry name" value="CYTOCHROME B-C1 COMPLEX SUBUNIT RIESKE, MITOCHONDRIAL"/>
    <property type="match status" value="1"/>
</dbReference>
<keyword evidence="8" id="KW-1185">Reference proteome</keyword>